<dbReference type="FunFam" id="1.10.3720.10:FF:000002">
    <property type="entry name" value="D-methionine ABC transporter permease MetI"/>
    <property type="match status" value="1"/>
</dbReference>
<dbReference type="InterPro" id="IPR051322">
    <property type="entry name" value="AA_ABC_Transporter_Permease"/>
</dbReference>
<evidence type="ECO:0000256" key="6">
    <source>
        <dbReference type="ARBA" id="ARBA00022989"/>
    </source>
</evidence>
<feature type="transmembrane region" description="Helical" evidence="8">
    <location>
        <begin position="87"/>
        <end position="107"/>
    </location>
</feature>
<dbReference type="Proteomes" id="UP000031938">
    <property type="component" value="Unassembled WGS sequence"/>
</dbReference>
<dbReference type="NCBIfam" id="NF008049">
    <property type="entry name" value="PRK10782.1"/>
    <property type="match status" value="1"/>
</dbReference>
<dbReference type="PATRIC" id="fig|889306.3.peg.1488"/>
<evidence type="ECO:0000256" key="8">
    <source>
        <dbReference type="RuleBase" id="RU363032"/>
    </source>
</evidence>
<comment type="subcellular location">
    <subcellularLocation>
        <location evidence="1 8">Cell membrane</location>
        <topology evidence="1 8">Multi-pass membrane protein</topology>
    </subcellularLocation>
</comment>
<dbReference type="PANTHER" id="PTHR30450">
    <property type="entry name" value="ABC TRANSPORTER PERMEASE"/>
    <property type="match status" value="1"/>
</dbReference>
<evidence type="ECO:0000313" key="11">
    <source>
        <dbReference type="Proteomes" id="UP000031938"/>
    </source>
</evidence>
<dbReference type="Gene3D" id="1.10.3720.10">
    <property type="entry name" value="MetI-like"/>
    <property type="match status" value="1"/>
</dbReference>
<accession>A0A0C2S7P8</accession>
<feature type="transmembrane region" description="Helical" evidence="8">
    <location>
        <begin position="195"/>
        <end position="216"/>
    </location>
</feature>
<dbReference type="SUPFAM" id="SSF161098">
    <property type="entry name" value="MetI-like"/>
    <property type="match status" value="1"/>
</dbReference>
<proteinExistence type="inferred from homology"/>
<evidence type="ECO:0000313" key="10">
    <source>
        <dbReference type="EMBL" id="KIL50009.1"/>
    </source>
</evidence>
<comment type="similarity">
    <text evidence="2">Belongs to the binding-protein-dependent transport system permease family. CysTW subfamily.</text>
</comment>
<keyword evidence="6 8" id="KW-1133">Transmembrane helix</keyword>
<evidence type="ECO:0000256" key="7">
    <source>
        <dbReference type="ARBA" id="ARBA00023136"/>
    </source>
</evidence>
<name>A0A0C2S7P8_9BACL</name>
<reference evidence="10 11" key="1">
    <citation type="submission" date="2015-01" db="EMBL/GenBank/DDBJ databases">
        <title>Genome sequencing of Jeotgalibacillus soli.</title>
        <authorList>
            <person name="Goh K.M."/>
            <person name="Chan K.-G."/>
            <person name="Yaakop A.S."/>
            <person name="Ee R."/>
            <person name="Gan H.M."/>
            <person name="Chan C.S."/>
        </authorList>
    </citation>
    <scope>NUCLEOTIDE SEQUENCE [LARGE SCALE GENOMIC DNA]</scope>
    <source>
        <strain evidence="10 11">P9</strain>
    </source>
</reference>
<dbReference type="AlphaFoldDB" id="A0A0C2S7P8"/>
<dbReference type="GO" id="GO:0005886">
    <property type="term" value="C:plasma membrane"/>
    <property type="evidence" value="ECO:0007669"/>
    <property type="project" value="UniProtKB-SubCell"/>
</dbReference>
<evidence type="ECO:0000256" key="4">
    <source>
        <dbReference type="ARBA" id="ARBA00022475"/>
    </source>
</evidence>
<evidence type="ECO:0000256" key="5">
    <source>
        <dbReference type="ARBA" id="ARBA00022692"/>
    </source>
</evidence>
<dbReference type="PROSITE" id="PS50928">
    <property type="entry name" value="ABC_TM1"/>
    <property type="match status" value="1"/>
</dbReference>
<keyword evidence="11" id="KW-1185">Reference proteome</keyword>
<keyword evidence="5 8" id="KW-0812">Transmembrane</keyword>
<feature type="transmembrane region" description="Helical" evidence="8">
    <location>
        <begin position="23"/>
        <end position="46"/>
    </location>
</feature>
<organism evidence="10 11">
    <name type="scientific">Jeotgalibacillus soli</name>
    <dbReference type="NCBI Taxonomy" id="889306"/>
    <lineage>
        <taxon>Bacteria</taxon>
        <taxon>Bacillati</taxon>
        <taxon>Bacillota</taxon>
        <taxon>Bacilli</taxon>
        <taxon>Bacillales</taxon>
        <taxon>Caryophanaceae</taxon>
        <taxon>Jeotgalibacillus</taxon>
    </lineage>
</organism>
<evidence type="ECO:0000259" key="9">
    <source>
        <dbReference type="PROSITE" id="PS50928"/>
    </source>
</evidence>
<gene>
    <name evidence="10" type="ORF">KP78_14770</name>
</gene>
<feature type="domain" description="ABC transmembrane type-1" evidence="9">
    <location>
        <begin position="19"/>
        <end position="210"/>
    </location>
</feature>
<dbReference type="GO" id="GO:0048473">
    <property type="term" value="P:D-methionine transmembrane transport"/>
    <property type="evidence" value="ECO:0007669"/>
    <property type="project" value="TreeGrafter"/>
</dbReference>
<dbReference type="STRING" id="889306.KP78_14770"/>
<dbReference type="InterPro" id="IPR035906">
    <property type="entry name" value="MetI-like_sf"/>
</dbReference>
<keyword evidence="7 8" id="KW-0472">Membrane</keyword>
<feature type="transmembrane region" description="Helical" evidence="8">
    <location>
        <begin position="152"/>
        <end position="175"/>
    </location>
</feature>
<evidence type="ECO:0000256" key="3">
    <source>
        <dbReference type="ARBA" id="ARBA00022448"/>
    </source>
</evidence>
<dbReference type="PANTHER" id="PTHR30450:SF14">
    <property type="entry name" value="TRANSPORTER, PERMEASE PROTEIN, PUTATIVE-RELATED"/>
    <property type="match status" value="1"/>
</dbReference>
<dbReference type="EMBL" id="JXRP01000009">
    <property type="protein sequence ID" value="KIL50009.1"/>
    <property type="molecule type" value="Genomic_DNA"/>
</dbReference>
<sequence length="223" mass="24062">MTNTLWGMQITAEQLLTAFGDTLYMVALSLLFSGLIGLPLGILLVITRKDHIFENKWIFNSLNPVINILRSVPFIILLVALIPFTRFVVGTAIGTNAAIVPLVFYAAPYIARLVENSLLEVDKGIIEAAQAMGATTWQIIYRFLIPEGLSSLILTFTTATIGLVGATAMAGAVGAGGVGDLALSYGYQRFDTMTMIVTVAALVIIVQLLQSTGNIVSKKIRRR</sequence>
<dbReference type="CDD" id="cd06261">
    <property type="entry name" value="TM_PBP2"/>
    <property type="match status" value="1"/>
</dbReference>
<feature type="transmembrane region" description="Helical" evidence="8">
    <location>
        <begin position="58"/>
        <end position="81"/>
    </location>
</feature>
<keyword evidence="4" id="KW-1003">Cell membrane</keyword>
<dbReference type="Pfam" id="PF00528">
    <property type="entry name" value="BPD_transp_1"/>
    <property type="match status" value="1"/>
</dbReference>
<evidence type="ECO:0000256" key="1">
    <source>
        <dbReference type="ARBA" id="ARBA00004651"/>
    </source>
</evidence>
<comment type="caution">
    <text evidence="10">The sequence shown here is derived from an EMBL/GenBank/DDBJ whole genome shotgun (WGS) entry which is preliminary data.</text>
</comment>
<dbReference type="InterPro" id="IPR000515">
    <property type="entry name" value="MetI-like"/>
</dbReference>
<keyword evidence="3 8" id="KW-0813">Transport</keyword>
<evidence type="ECO:0000256" key="2">
    <source>
        <dbReference type="ARBA" id="ARBA00007069"/>
    </source>
</evidence>
<protein>
    <submittedName>
        <fullName evidence="10">Methionine ABC transporter permease</fullName>
    </submittedName>
</protein>